<keyword evidence="3" id="KW-1185">Reference proteome</keyword>
<feature type="domain" description="Laminin G" evidence="2">
    <location>
        <begin position="1"/>
        <end position="181"/>
    </location>
</feature>
<dbReference type="AlphaFoldDB" id="A0A915EN40"/>
<dbReference type="WBParaSite" id="jg7643">
    <property type="protein sequence ID" value="jg7643"/>
    <property type="gene ID" value="jg7643"/>
</dbReference>
<protein>
    <submittedName>
        <fullName evidence="4">Laminin G domain-containing protein</fullName>
    </submittedName>
</protein>
<dbReference type="PANTHER" id="PTHR15036">
    <property type="entry name" value="PIKACHURIN-LIKE PROTEIN"/>
    <property type="match status" value="1"/>
</dbReference>
<dbReference type="Proteomes" id="UP000887574">
    <property type="component" value="Unplaced"/>
</dbReference>
<evidence type="ECO:0000256" key="1">
    <source>
        <dbReference type="PROSITE-ProRule" id="PRU00122"/>
    </source>
</evidence>
<evidence type="ECO:0000313" key="4">
    <source>
        <dbReference type="WBParaSite" id="jg7643"/>
    </source>
</evidence>
<proteinExistence type="predicted"/>
<dbReference type="SUPFAM" id="SSF49899">
    <property type="entry name" value="Concanavalin A-like lectins/glucanases"/>
    <property type="match status" value="1"/>
</dbReference>
<dbReference type="InterPro" id="IPR001791">
    <property type="entry name" value="Laminin_G"/>
</dbReference>
<accession>A0A915EN40</accession>
<sequence length="245" mass="26903">MMKKKGTVNASVSTALNSLWKTIPKGNLTLTLRTTKRTGVIAYYGDISYIALELYDGRVKATFFVGNYPSSHMYSYATVNDGLPHKLQTIIEGKKITLIVDQGKPQSIVNSGKIDVFEVKTKQKLYLGGLPKAVAQKALDGFHLKQVQSLHGCISMVHLNNELKAFNEQVVVEKHDTLVGCAPALDLCLGWIVLNMANANLTPPWLTVFNAAVILVTLELHVKKEMSSASKKKFESTTKKANADP</sequence>
<dbReference type="CDD" id="cd00110">
    <property type="entry name" value="LamG"/>
    <property type="match status" value="1"/>
</dbReference>
<dbReference type="PROSITE" id="PS50025">
    <property type="entry name" value="LAM_G_DOMAIN"/>
    <property type="match status" value="1"/>
</dbReference>
<dbReference type="InterPro" id="IPR013320">
    <property type="entry name" value="ConA-like_dom_sf"/>
</dbReference>
<organism evidence="3 4">
    <name type="scientific">Ditylenchus dipsaci</name>
    <dbReference type="NCBI Taxonomy" id="166011"/>
    <lineage>
        <taxon>Eukaryota</taxon>
        <taxon>Metazoa</taxon>
        <taxon>Ecdysozoa</taxon>
        <taxon>Nematoda</taxon>
        <taxon>Chromadorea</taxon>
        <taxon>Rhabditida</taxon>
        <taxon>Tylenchina</taxon>
        <taxon>Tylenchomorpha</taxon>
        <taxon>Sphaerularioidea</taxon>
        <taxon>Anguinidae</taxon>
        <taxon>Anguininae</taxon>
        <taxon>Ditylenchus</taxon>
    </lineage>
</organism>
<dbReference type="InterPro" id="IPR050372">
    <property type="entry name" value="Neurexin-related_CASP"/>
</dbReference>
<dbReference type="PANTHER" id="PTHR15036:SF49">
    <property type="entry name" value="AXOTACTIN"/>
    <property type="match status" value="1"/>
</dbReference>
<evidence type="ECO:0000313" key="3">
    <source>
        <dbReference type="Proteomes" id="UP000887574"/>
    </source>
</evidence>
<evidence type="ECO:0000259" key="2">
    <source>
        <dbReference type="PROSITE" id="PS50025"/>
    </source>
</evidence>
<name>A0A915EN40_9BILA</name>
<dbReference type="GO" id="GO:0016020">
    <property type="term" value="C:membrane"/>
    <property type="evidence" value="ECO:0007669"/>
    <property type="project" value="UniProtKB-SubCell"/>
</dbReference>
<dbReference type="Gene3D" id="2.60.120.200">
    <property type="match status" value="1"/>
</dbReference>
<comment type="caution">
    <text evidence="1">Lacks conserved residue(s) required for the propagation of feature annotation.</text>
</comment>
<dbReference type="Pfam" id="PF02210">
    <property type="entry name" value="Laminin_G_2"/>
    <property type="match status" value="1"/>
</dbReference>
<reference evidence="4" key="1">
    <citation type="submission" date="2022-11" db="UniProtKB">
        <authorList>
            <consortium name="WormBaseParasite"/>
        </authorList>
    </citation>
    <scope>IDENTIFICATION</scope>
</reference>
<dbReference type="SMART" id="SM00282">
    <property type="entry name" value="LamG"/>
    <property type="match status" value="1"/>
</dbReference>